<comment type="caution">
    <text evidence="4">The sequence shown here is derived from an EMBL/GenBank/DDBJ whole genome shotgun (WGS) entry which is preliminary data.</text>
</comment>
<accession>A0A6D2I872</accession>
<dbReference type="InterPro" id="IPR036404">
    <property type="entry name" value="Jacalin-like_lectin_dom_sf"/>
</dbReference>
<evidence type="ECO:0000313" key="5">
    <source>
        <dbReference type="Proteomes" id="UP000467841"/>
    </source>
</evidence>
<proteinExistence type="inferred from homology"/>
<dbReference type="Pfam" id="PF01419">
    <property type="entry name" value="Jacalin"/>
    <property type="match status" value="3"/>
</dbReference>
<dbReference type="PROSITE" id="PS51752">
    <property type="entry name" value="JACALIN_LECTIN"/>
    <property type="match status" value="3"/>
</dbReference>
<dbReference type="InterPro" id="IPR001229">
    <property type="entry name" value="Jacalin-like_lectin_dom"/>
</dbReference>
<dbReference type="GO" id="GO:0030246">
    <property type="term" value="F:carbohydrate binding"/>
    <property type="evidence" value="ECO:0007669"/>
    <property type="project" value="UniProtKB-KW"/>
</dbReference>
<gene>
    <name evidence="4" type="ORF">MERR_LOCUS11619</name>
</gene>
<name>A0A6D2I872_9BRAS</name>
<dbReference type="OrthoDB" id="4325201at2759"/>
<dbReference type="AlphaFoldDB" id="A0A6D2I872"/>
<evidence type="ECO:0000256" key="2">
    <source>
        <dbReference type="ARBA" id="ARBA00022734"/>
    </source>
</evidence>
<dbReference type="PANTHER" id="PTHR47293">
    <property type="entry name" value="JACALIN-RELATED LECTIN 3"/>
    <property type="match status" value="1"/>
</dbReference>
<dbReference type="PANTHER" id="PTHR47293:SF75">
    <property type="entry name" value="MYROSINASE-BINDING PROTEIN 2"/>
    <property type="match status" value="1"/>
</dbReference>
<reference evidence="4" key="1">
    <citation type="submission" date="2020-01" db="EMBL/GenBank/DDBJ databases">
        <authorList>
            <person name="Mishra B."/>
        </authorList>
    </citation>
    <scope>NUCLEOTIDE SEQUENCE [LARGE SCALE GENOMIC DNA]</scope>
</reference>
<dbReference type="SUPFAM" id="SSF51101">
    <property type="entry name" value="Mannose-binding lectins"/>
    <property type="match status" value="3"/>
</dbReference>
<feature type="domain" description="Jacalin-type lectin" evidence="3">
    <location>
        <begin position="305"/>
        <end position="452"/>
    </location>
</feature>
<dbReference type="Gene3D" id="2.100.10.30">
    <property type="entry name" value="Jacalin-like lectin domain"/>
    <property type="match status" value="3"/>
</dbReference>
<organism evidence="4 5">
    <name type="scientific">Microthlaspi erraticum</name>
    <dbReference type="NCBI Taxonomy" id="1685480"/>
    <lineage>
        <taxon>Eukaryota</taxon>
        <taxon>Viridiplantae</taxon>
        <taxon>Streptophyta</taxon>
        <taxon>Embryophyta</taxon>
        <taxon>Tracheophyta</taxon>
        <taxon>Spermatophyta</taxon>
        <taxon>Magnoliopsida</taxon>
        <taxon>eudicotyledons</taxon>
        <taxon>Gunneridae</taxon>
        <taxon>Pentapetalae</taxon>
        <taxon>rosids</taxon>
        <taxon>malvids</taxon>
        <taxon>Brassicales</taxon>
        <taxon>Brassicaceae</taxon>
        <taxon>Coluteocarpeae</taxon>
        <taxon>Microthlaspi</taxon>
    </lineage>
</organism>
<protein>
    <recommendedName>
        <fullName evidence="3">Jacalin-type lectin domain-containing protein</fullName>
    </recommendedName>
</protein>
<evidence type="ECO:0000313" key="4">
    <source>
        <dbReference type="EMBL" id="CAA7024384.1"/>
    </source>
</evidence>
<dbReference type="Proteomes" id="UP000467841">
    <property type="component" value="Unassembled WGS sequence"/>
</dbReference>
<dbReference type="InterPro" id="IPR033734">
    <property type="entry name" value="Jacalin-like_lectin_dom_plant"/>
</dbReference>
<comment type="similarity">
    <text evidence="1">Belongs to the jacalin lectin family.</text>
</comment>
<sequence length="465" mass="50114">MEILSEKTGPLGGIKGDAFDDGVFDGVKKVTVGKDKHCLGYIKIEYEKDGKFETRVHGTMETILGELKEFSVKPNEYITAVGGSYNHIFNYDSVFITSLYFTTSTGRTSPKFGETNGDEFLLEGKNGGKLLGFHGRSGQLLDAIGPHFDTGVVKLGQQGGTGGNAWDHGVYIGVRKVVVTYNPPGISHIIVDYDKAGKVEMRQEGNLKGENQVPGKQYEFVLDYPNEYITSIEGSCDLVPGLTNRVRSVSFSTSTERTSPTYGGVCEKTFVLESKGKALVGFHGRAGLAIDAIGAYFGPLPVVSVVKLGQQGGTGGNTWDHGVYTGVRKVVVTYNPPGISHIIVHYDKAGKVEMRQEGNLKGENQVPGKQYEFVLDYPNEYITSIEGSCDLVPGLTNRVRSLSFKTSTKRTSPTYGGVCEKTFVLESKGKALVGLHGRAGLAIDALGAYFGPLPVVPPAENKLQG</sequence>
<feature type="domain" description="Jacalin-type lectin" evidence="3">
    <location>
        <begin position="5"/>
        <end position="150"/>
    </location>
</feature>
<dbReference type="CDD" id="cd09612">
    <property type="entry name" value="Jacalin"/>
    <property type="match status" value="3"/>
</dbReference>
<dbReference type="SMART" id="SM00915">
    <property type="entry name" value="Jacalin"/>
    <property type="match status" value="3"/>
</dbReference>
<evidence type="ECO:0000259" key="3">
    <source>
        <dbReference type="PROSITE" id="PS51752"/>
    </source>
</evidence>
<keyword evidence="5" id="KW-1185">Reference proteome</keyword>
<keyword evidence="2" id="KW-0430">Lectin</keyword>
<dbReference type="EMBL" id="CACVBM020000888">
    <property type="protein sequence ID" value="CAA7024384.1"/>
    <property type="molecule type" value="Genomic_DNA"/>
</dbReference>
<dbReference type="FunFam" id="2.100.10.30:FF:000001">
    <property type="entry name" value="Jacalin-related lectin 33"/>
    <property type="match status" value="3"/>
</dbReference>
<feature type="domain" description="Jacalin-type lectin" evidence="3">
    <location>
        <begin position="152"/>
        <end position="299"/>
    </location>
</feature>
<evidence type="ECO:0000256" key="1">
    <source>
        <dbReference type="ARBA" id="ARBA00006568"/>
    </source>
</evidence>